<feature type="repeat" description="ANK" evidence="7">
    <location>
        <begin position="11"/>
        <end position="32"/>
    </location>
</feature>
<reference evidence="10 11" key="1">
    <citation type="journal article" date="2019" name="Nat. Plants">
        <title>Stout camphor tree genome fills gaps in understanding of flowering plant genome evolution.</title>
        <authorList>
            <person name="Chaw S.M."/>
            <person name="Liu Y.C."/>
            <person name="Wu Y.W."/>
            <person name="Wang H.Y."/>
            <person name="Lin C.I."/>
            <person name="Wu C.S."/>
            <person name="Ke H.M."/>
            <person name="Chang L.Y."/>
            <person name="Hsu C.Y."/>
            <person name="Yang H.T."/>
            <person name="Sudianto E."/>
            <person name="Hsu M.H."/>
            <person name="Wu K.P."/>
            <person name="Wang L.N."/>
            <person name="Leebens-Mack J.H."/>
            <person name="Tsai I.J."/>
        </authorList>
    </citation>
    <scope>NUCLEOTIDE SEQUENCE [LARGE SCALE GENOMIC DNA]</scope>
    <source>
        <strain evidence="11">cv. Chaw 1501</strain>
        <tissue evidence="10">Young leaves</tissue>
    </source>
</reference>
<organism evidence="10 11">
    <name type="scientific">Cinnamomum micranthum f. kanehirae</name>
    <dbReference type="NCBI Taxonomy" id="337451"/>
    <lineage>
        <taxon>Eukaryota</taxon>
        <taxon>Viridiplantae</taxon>
        <taxon>Streptophyta</taxon>
        <taxon>Embryophyta</taxon>
        <taxon>Tracheophyta</taxon>
        <taxon>Spermatophyta</taxon>
        <taxon>Magnoliopsida</taxon>
        <taxon>Magnoliidae</taxon>
        <taxon>Laurales</taxon>
        <taxon>Lauraceae</taxon>
        <taxon>Cinnamomum</taxon>
    </lineage>
</organism>
<feature type="transmembrane region" description="Helical" evidence="8">
    <location>
        <begin position="497"/>
        <end position="519"/>
    </location>
</feature>
<feature type="transmembrane region" description="Helical" evidence="8">
    <location>
        <begin position="465"/>
        <end position="485"/>
    </location>
</feature>
<evidence type="ECO:0000313" key="11">
    <source>
        <dbReference type="Proteomes" id="UP000283530"/>
    </source>
</evidence>
<gene>
    <name evidence="10" type="ORF">CKAN_02107800</name>
</gene>
<dbReference type="AlphaFoldDB" id="A0A3S3NBL5"/>
<sequence>MKRLMRMVNNAKNTALHEAVRKGHYEVVKVLILNDQELVKFINEAGESPLFIAVDNMHLKIADHILKAAPICSFNGRNGMNALHAAVMRTFIEDEDLDLHSTRLQNPLFDIFHFSIKDLRRFFGFCIRTWKKDTHQGLQNCINIKDFIKQLMEKCPSAISEADNFGWTPLHFATHWDDLDLVKDLLLANNSVAYIKNEEGMTALHIAAREGRVHLLREIEETCPDIWDFEDKCGRTALHIAVARGNIEAVKFILEKVSEDHINQQDNEGNTALHLAALQGNGKIFELLTNDGRADKTTLNNEGTAVMDKVHSNMELTFYGKVWMMVILSFAGGLASLDRVLNRKHSEANPQETRNEELEKGKALHEAERHAVKRAESYYALLRNVGNTNILVATLIATVSFAAAFTVPGGFKSEGPEEGMPILLRRNTSFRAFIVANAVAFCCSTASISLHNFNSMLTDTRALQSRTYIAIALTNWAVCAMHTAFITGSYAVLTESVALAIVVLIIGCFFLAVQLYIFFQSV</sequence>
<dbReference type="Pfam" id="PF13962">
    <property type="entry name" value="PGG"/>
    <property type="match status" value="1"/>
</dbReference>
<dbReference type="SUPFAM" id="SSF48403">
    <property type="entry name" value="Ankyrin repeat"/>
    <property type="match status" value="2"/>
</dbReference>
<evidence type="ECO:0000256" key="2">
    <source>
        <dbReference type="ARBA" id="ARBA00022692"/>
    </source>
</evidence>
<dbReference type="GO" id="GO:0005886">
    <property type="term" value="C:plasma membrane"/>
    <property type="evidence" value="ECO:0007669"/>
    <property type="project" value="TreeGrafter"/>
</dbReference>
<feature type="repeat" description="ANK" evidence="7">
    <location>
        <begin position="165"/>
        <end position="197"/>
    </location>
</feature>
<evidence type="ECO:0000256" key="6">
    <source>
        <dbReference type="ARBA" id="ARBA00023136"/>
    </source>
</evidence>
<evidence type="ECO:0000256" key="1">
    <source>
        <dbReference type="ARBA" id="ARBA00004141"/>
    </source>
</evidence>
<keyword evidence="3" id="KW-0677">Repeat</keyword>
<evidence type="ECO:0000256" key="3">
    <source>
        <dbReference type="ARBA" id="ARBA00022737"/>
    </source>
</evidence>
<comment type="subcellular location">
    <subcellularLocation>
        <location evidence="1">Membrane</location>
        <topology evidence="1">Multi-pass membrane protein</topology>
    </subcellularLocation>
</comment>
<dbReference type="Proteomes" id="UP000283530">
    <property type="component" value="Unassembled WGS sequence"/>
</dbReference>
<dbReference type="EMBL" id="QPKB01000009">
    <property type="protein sequence ID" value="RWR91900.1"/>
    <property type="molecule type" value="Genomic_DNA"/>
</dbReference>
<keyword evidence="5 7" id="KW-0040">ANK repeat</keyword>
<proteinExistence type="predicted"/>
<dbReference type="InterPro" id="IPR002110">
    <property type="entry name" value="Ankyrin_rpt"/>
</dbReference>
<feature type="repeat" description="ANK" evidence="7">
    <location>
        <begin position="233"/>
        <end position="265"/>
    </location>
</feature>
<feature type="transmembrane region" description="Helical" evidence="8">
    <location>
        <begin position="432"/>
        <end position="453"/>
    </location>
</feature>
<dbReference type="InterPro" id="IPR036770">
    <property type="entry name" value="Ankyrin_rpt-contain_sf"/>
</dbReference>
<comment type="caution">
    <text evidence="10">The sequence shown here is derived from an EMBL/GenBank/DDBJ whole genome shotgun (WGS) entry which is preliminary data.</text>
</comment>
<feature type="transmembrane region" description="Helical" evidence="8">
    <location>
        <begin position="390"/>
        <end position="411"/>
    </location>
</feature>
<evidence type="ECO:0000256" key="8">
    <source>
        <dbReference type="SAM" id="Phobius"/>
    </source>
</evidence>
<dbReference type="STRING" id="337451.A0A3S3NBL5"/>
<feature type="repeat" description="ANK" evidence="7">
    <location>
        <begin position="268"/>
        <end position="292"/>
    </location>
</feature>
<evidence type="ECO:0000256" key="7">
    <source>
        <dbReference type="PROSITE-ProRule" id="PRU00023"/>
    </source>
</evidence>
<dbReference type="Pfam" id="PF00023">
    <property type="entry name" value="Ank"/>
    <property type="match status" value="1"/>
</dbReference>
<keyword evidence="2 8" id="KW-0812">Transmembrane</keyword>
<dbReference type="PROSITE" id="PS50088">
    <property type="entry name" value="ANK_REPEAT"/>
    <property type="match status" value="4"/>
</dbReference>
<evidence type="ECO:0000313" key="10">
    <source>
        <dbReference type="EMBL" id="RWR91900.1"/>
    </source>
</evidence>
<accession>A0A3S3NBL5</accession>
<evidence type="ECO:0000259" key="9">
    <source>
        <dbReference type="Pfam" id="PF13962"/>
    </source>
</evidence>
<evidence type="ECO:0000256" key="5">
    <source>
        <dbReference type="ARBA" id="ARBA00023043"/>
    </source>
</evidence>
<dbReference type="SMART" id="SM00248">
    <property type="entry name" value="ANK"/>
    <property type="match status" value="6"/>
</dbReference>
<protein>
    <submittedName>
        <fullName evidence="10">Ankyrin repeat-containing protein ITN1-like protein</fullName>
    </submittedName>
</protein>
<dbReference type="OrthoDB" id="10040922at2759"/>
<dbReference type="Pfam" id="PF12796">
    <property type="entry name" value="Ank_2"/>
    <property type="match status" value="2"/>
</dbReference>
<keyword evidence="4 8" id="KW-1133">Transmembrane helix</keyword>
<name>A0A3S3NBL5_9MAGN</name>
<keyword evidence="6 8" id="KW-0472">Membrane</keyword>
<dbReference type="InterPro" id="IPR026961">
    <property type="entry name" value="PGG_dom"/>
</dbReference>
<dbReference type="PANTHER" id="PTHR24186">
    <property type="entry name" value="PROTEIN PHOSPHATASE 1 REGULATORY SUBUNIT"/>
    <property type="match status" value="1"/>
</dbReference>
<keyword evidence="11" id="KW-1185">Reference proteome</keyword>
<dbReference type="Gene3D" id="1.25.40.20">
    <property type="entry name" value="Ankyrin repeat-containing domain"/>
    <property type="match status" value="2"/>
</dbReference>
<dbReference type="PROSITE" id="PS50297">
    <property type="entry name" value="ANK_REP_REGION"/>
    <property type="match status" value="3"/>
</dbReference>
<dbReference type="PANTHER" id="PTHR24186:SF50">
    <property type="entry name" value="ANKYRIN REPEAT-CONTAINING PROTEIN ITN1-LIKE ISOFORM X1"/>
    <property type="match status" value="1"/>
</dbReference>
<evidence type="ECO:0000256" key="4">
    <source>
        <dbReference type="ARBA" id="ARBA00022989"/>
    </source>
</evidence>
<feature type="transmembrane region" description="Helical" evidence="8">
    <location>
        <begin position="318"/>
        <end position="337"/>
    </location>
</feature>
<feature type="domain" description="PGG" evidence="9">
    <location>
        <begin position="382"/>
        <end position="492"/>
    </location>
</feature>